<dbReference type="PANTHER" id="PTHR24198">
    <property type="entry name" value="ANKYRIN REPEAT AND PROTEIN KINASE DOMAIN-CONTAINING PROTEIN"/>
    <property type="match status" value="1"/>
</dbReference>
<keyword evidence="1" id="KW-0677">Repeat</keyword>
<feature type="repeat" description="ANK" evidence="3">
    <location>
        <begin position="212"/>
        <end position="244"/>
    </location>
</feature>
<dbReference type="Proteomes" id="UP000736787">
    <property type="component" value="Unassembled WGS sequence"/>
</dbReference>
<dbReference type="SMART" id="SM00248">
    <property type="entry name" value="ANK"/>
    <property type="match status" value="9"/>
</dbReference>
<protein>
    <recommendedName>
        <fullName evidence="6">Ankyrin repeat-containing domain</fullName>
    </recommendedName>
</protein>
<gene>
    <name evidence="4" type="ORF">PC117_g22420</name>
</gene>
<reference evidence="4" key="1">
    <citation type="submission" date="2018-10" db="EMBL/GenBank/DDBJ databases">
        <title>Effector identification in a new, highly contiguous assembly of the strawberry crown rot pathogen Phytophthora cactorum.</title>
        <authorList>
            <person name="Armitage A.D."/>
            <person name="Nellist C.F."/>
            <person name="Bates H."/>
            <person name="Vickerstaff R.J."/>
            <person name="Harrison R.J."/>
        </authorList>
    </citation>
    <scope>NUCLEOTIDE SEQUENCE</scope>
    <source>
        <strain evidence="4">4040</strain>
    </source>
</reference>
<name>A0A8T1BAG4_9STRA</name>
<feature type="repeat" description="ANK" evidence="3">
    <location>
        <begin position="126"/>
        <end position="152"/>
    </location>
</feature>
<sequence length="339" mass="35717">MVAARAGNGSILRVLFKRGSQVDATAKDGSTALHLAAHNGYIDACRVLIGGGANVNAVDAAGLNPLMKAVQMGHIGVTKLLLKSGADAQATTGPKTSLHLAVENGIKDMLELLLDQVKRVVAIDDKGFTPLMVASQRGNDAVIEQLIARKANTLDNVKFMDIIGLLLAENADVSTATKEDKRGWTPLTVAADFGLHDIALILLQKKANANANGNTALHYAAGNGCAWTCRFLAMFGAAVDPKNNYGATPLLIAAMRGNADAFKLLVHEGASINANDHGKRTSLHLAAKNGANDIVKMLVDFEADVKLKDKRGFTPLMAAAQVENVRAIRLLLAHPALAK</sequence>
<organism evidence="4 5">
    <name type="scientific">Phytophthora cactorum</name>
    <dbReference type="NCBI Taxonomy" id="29920"/>
    <lineage>
        <taxon>Eukaryota</taxon>
        <taxon>Sar</taxon>
        <taxon>Stramenopiles</taxon>
        <taxon>Oomycota</taxon>
        <taxon>Peronosporomycetes</taxon>
        <taxon>Peronosporales</taxon>
        <taxon>Peronosporaceae</taxon>
        <taxon>Phytophthora</taxon>
    </lineage>
</organism>
<evidence type="ECO:0000313" key="5">
    <source>
        <dbReference type="Proteomes" id="UP000736787"/>
    </source>
</evidence>
<evidence type="ECO:0000313" key="4">
    <source>
        <dbReference type="EMBL" id="KAG2898829.1"/>
    </source>
</evidence>
<evidence type="ECO:0000256" key="2">
    <source>
        <dbReference type="ARBA" id="ARBA00023043"/>
    </source>
</evidence>
<evidence type="ECO:0000256" key="3">
    <source>
        <dbReference type="PROSITE-ProRule" id="PRU00023"/>
    </source>
</evidence>
<dbReference type="PRINTS" id="PR01415">
    <property type="entry name" value="ANKYRIN"/>
</dbReference>
<dbReference type="VEuPathDB" id="FungiDB:PC110_g12409"/>
<feature type="repeat" description="ANK" evidence="3">
    <location>
        <begin position="245"/>
        <end position="277"/>
    </location>
</feature>
<evidence type="ECO:0008006" key="6">
    <source>
        <dbReference type="Google" id="ProtNLM"/>
    </source>
</evidence>
<proteinExistence type="predicted"/>
<dbReference type="PROSITE" id="PS50297">
    <property type="entry name" value="ANK_REP_REGION"/>
    <property type="match status" value="6"/>
</dbReference>
<comment type="caution">
    <text evidence="4">The sequence shown here is derived from an EMBL/GenBank/DDBJ whole genome shotgun (WGS) entry which is preliminary data.</text>
</comment>
<dbReference type="EMBL" id="RCMK01001233">
    <property type="protein sequence ID" value="KAG2898829.1"/>
    <property type="molecule type" value="Genomic_DNA"/>
</dbReference>
<dbReference type="InterPro" id="IPR002110">
    <property type="entry name" value="Ankyrin_rpt"/>
</dbReference>
<dbReference type="Pfam" id="PF12796">
    <property type="entry name" value="Ank_2"/>
    <property type="match status" value="4"/>
</dbReference>
<feature type="repeat" description="ANK" evidence="3">
    <location>
        <begin position="278"/>
        <end position="310"/>
    </location>
</feature>
<dbReference type="PANTHER" id="PTHR24198:SF165">
    <property type="entry name" value="ANKYRIN REPEAT-CONTAINING PROTEIN-RELATED"/>
    <property type="match status" value="1"/>
</dbReference>
<feature type="repeat" description="ANK" evidence="3">
    <location>
        <begin position="28"/>
        <end position="60"/>
    </location>
</feature>
<accession>A0A8T1BAG4</accession>
<dbReference type="VEuPathDB" id="FungiDB:PC110_g12410"/>
<dbReference type="Gene3D" id="1.25.40.20">
    <property type="entry name" value="Ankyrin repeat-containing domain"/>
    <property type="match status" value="4"/>
</dbReference>
<dbReference type="PROSITE" id="PS50088">
    <property type="entry name" value="ANK_REPEAT"/>
    <property type="match status" value="7"/>
</dbReference>
<keyword evidence="2 3" id="KW-0040">ANK repeat</keyword>
<evidence type="ECO:0000256" key="1">
    <source>
        <dbReference type="ARBA" id="ARBA00022737"/>
    </source>
</evidence>
<dbReference type="SUPFAM" id="SSF48403">
    <property type="entry name" value="Ankyrin repeat"/>
    <property type="match status" value="1"/>
</dbReference>
<dbReference type="AlphaFoldDB" id="A0A8T1BAG4"/>
<dbReference type="InterPro" id="IPR036770">
    <property type="entry name" value="Ankyrin_rpt-contain_sf"/>
</dbReference>
<feature type="repeat" description="ANK" evidence="3">
    <location>
        <begin position="61"/>
        <end position="93"/>
    </location>
</feature>
<feature type="repeat" description="ANK" evidence="3">
    <location>
        <begin position="182"/>
        <end position="214"/>
    </location>
</feature>